<evidence type="ECO:0000313" key="5">
    <source>
        <dbReference type="EMBL" id="KPJ53339.1"/>
    </source>
</evidence>
<reference evidence="5 6" key="1">
    <citation type="journal article" date="2015" name="Microbiome">
        <title>Genomic resolution of linkages in carbon, nitrogen, and sulfur cycling among widespread estuary sediment bacteria.</title>
        <authorList>
            <person name="Baker B.J."/>
            <person name="Lazar C.S."/>
            <person name="Teske A.P."/>
            <person name="Dick G.J."/>
        </authorList>
    </citation>
    <scope>NUCLEOTIDE SEQUENCE [LARGE SCALE GENOMIC DNA]</scope>
    <source>
        <strain evidence="5">DG_24</strain>
    </source>
</reference>
<sequence length="403" mass="44084">MEKGEVSVFRTPTRRELWEAVDRMLAAHSTLLPDSREALILIKPNLNSDLNSLMGNSTDLRLMAAVLTSLVERGYSNIVIADGCNVGVLRRGIDVIGRLRIDRLAARFGARTLDLNRAPGRQITFADGHPALIAEICSDADLCISLPKIKMHSDADMSCAVKNMVGCLVGRASKKALHRDLTGNLVRLYELVKPHLHIVDGLVAMEGNGPGDGTPKRLDAILAGTDALAVDLVVSHLVGYEPQQVRFLARSLEKGYLGSGDVEALADIPRGWLLEKPPPKTRLAEVLSHPVFNRPKDLLRPIHSTRIAMNLLYKAGLIQDIYDERDASVTLRFDAGRCEGSGRCREICPVGLDPTCEGALSGVECIGCLYCYFVCPSEAIHLEGELGFLERQIDRYGAMIRSL</sequence>
<evidence type="ECO:0000256" key="3">
    <source>
        <dbReference type="ARBA" id="ARBA00023014"/>
    </source>
</evidence>
<dbReference type="InterPro" id="IPR017900">
    <property type="entry name" value="4Fe4S_Fe_S_CS"/>
</dbReference>
<keyword evidence="1" id="KW-0479">Metal-binding</keyword>
<dbReference type="PROSITE" id="PS00198">
    <property type="entry name" value="4FE4S_FER_1"/>
    <property type="match status" value="1"/>
</dbReference>
<protein>
    <recommendedName>
        <fullName evidence="4">4Fe-4S ferredoxin-type domain-containing protein</fullName>
    </recommendedName>
</protein>
<dbReference type="STRING" id="1703770.AMJ39_05105"/>
<evidence type="ECO:0000256" key="1">
    <source>
        <dbReference type="ARBA" id="ARBA00022723"/>
    </source>
</evidence>
<dbReference type="InterPro" id="IPR007160">
    <property type="entry name" value="DUF362"/>
</dbReference>
<keyword evidence="2" id="KW-0408">Iron</keyword>
<dbReference type="Pfam" id="PF04015">
    <property type="entry name" value="DUF362"/>
    <property type="match status" value="1"/>
</dbReference>
<dbReference type="GO" id="GO:0046872">
    <property type="term" value="F:metal ion binding"/>
    <property type="evidence" value="ECO:0007669"/>
    <property type="project" value="UniProtKB-KW"/>
</dbReference>
<dbReference type="EMBL" id="LIZS01000022">
    <property type="protein sequence ID" value="KPJ53339.1"/>
    <property type="molecule type" value="Genomic_DNA"/>
</dbReference>
<evidence type="ECO:0000313" key="6">
    <source>
        <dbReference type="Proteomes" id="UP000052008"/>
    </source>
</evidence>
<comment type="caution">
    <text evidence="5">The sequence shown here is derived from an EMBL/GenBank/DDBJ whole genome shotgun (WGS) entry which is preliminary data.</text>
</comment>
<feature type="domain" description="4Fe-4S ferredoxin-type" evidence="4">
    <location>
        <begin position="329"/>
        <end position="358"/>
    </location>
</feature>
<feature type="domain" description="4Fe-4S ferredoxin-type" evidence="4">
    <location>
        <begin position="364"/>
        <end position="385"/>
    </location>
</feature>
<keyword evidence="3" id="KW-0411">Iron-sulfur</keyword>
<dbReference type="SUPFAM" id="SSF54862">
    <property type="entry name" value="4Fe-4S ferredoxins"/>
    <property type="match status" value="1"/>
</dbReference>
<dbReference type="AlphaFoldDB" id="A0A0S7WT73"/>
<dbReference type="GO" id="GO:0051536">
    <property type="term" value="F:iron-sulfur cluster binding"/>
    <property type="evidence" value="ECO:0007669"/>
    <property type="project" value="UniProtKB-KW"/>
</dbReference>
<dbReference type="PROSITE" id="PS51379">
    <property type="entry name" value="4FE4S_FER_2"/>
    <property type="match status" value="2"/>
</dbReference>
<dbReference type="Proteomes" id="UP000052008">
    <property type="component" value="Unassembled WGS sequence"/>
</dbReference>
<evidence type="ECO:0000259" key="4">
    <source>
        <dbReference type="PROSITE" id="PS51379"/>
    </source>
</evidence>
<gene>
    <name evidence="5" type="ORF">AMJ39_05105</name>
</gene>
<dbReference type="InterPro" id="IPR017896">
    <property type="entry name" value="4Fe4S_Fe-S-bd"/>
</dbReference>
<accession>A0A0S7WT73</accession>
<organism evidence="5 6">
    <name type="scientific">candidate division TA06 bacterium DG_24</name>
    <dbReference type="NCBI Taxonomy" id="1703770"/>
    <lineage>
        <taxon>Bacteria</taxon>
        <taxon>Bacteria division TA06</taxon>
    </lineage>
</organism>
<name>A0A0S7WT73_UNCT6</name>
<evidence type="ECO:0000256" key="2">
    <source>
        <dbReference type="ARBA" id="ARBA00023004"/>
    </source>
</evidence>
<proteinExistence type="predicted"/>